<feature type="compositionally biased region" description="Low complexity" evidence="1">
    <location>
        <begin position="251"/>
        <end position="263"/>
    </location>
</feature>
<keyword evidence="2" id="KW-1133">Transmembrane helix</keyword>
<feature type="region of interest" description="Disordered" evidence="1">
    <location>
        <begin position="68"/>
        <end position="94"/>
    </location>
</feature>
<evidence type="ECO:0000313" key="4">
    <source>
        <dbReference type="Proteomes" id="UP001153365"/>
    </source>
</evidence>
<evidence type="ECO:0000256" key="2">
    <source>
        <dbReference type="SAM" id="Phobius"/>
    </source>
</evidence>
<feature type="compositionally biased region" description="Low complexity" evidence="1">
    <location>
        <begin position="200"/>
        <end position="210"/>
    </location>
</feature>
<evidence type="ECO:0000313" key="3">
    <source>
        <dbReference type="EMBL" id="CAH7686004.1"/>
    </source>
</evidence>
<reference evidence="3" key="1">
    <citation type="submission" date="2022-06" db="EMBL/GenBank/DDBJ databases">
        <authorList>
            <consortium name="SYNGENTA / RWTH Aachen University"/>
        </authorList>
    </citation>
    <scope>NUCLEOTIDE SEQUENCE</scope>
</reference>
<feature type="region of interest" description="Disordered" evidence="1">
    <location>
        <begin position="31"/>
        <end position="52"/>
    </location>
</feature>
<name>A0AAV0BHI4_PHAPC</name>
<feature type="compositionally biased region" description="Acidic residues" evidence="1">
    <location>
        <begin position="188"/>
        <end position="199"/>
    </location>
</feature>
<organism evidence="3 4">
    <name type="scientific">Phakopsora pachyrhizi</name>
    <name type="common">Asian soybean rust disease fungus</name>
    <dbReference type="NCBI Taxonomy" id="170000"/>
    <lineage>
        <taxon>Eukaryota</taxon>
        <taxon>Fungi</taxon>
        <taxon>Dikarya</taxon>
        <taxon>Basidiomycota</taxon>
        <taxon>Pucciniomycotina</taxon>
        <taxon>Pucciniomycetes</taxon>
        <taxon>Pucciniales</taxon>
        <taxon>Phakopsoraceae</taxon>
        <taxon>Phakopsora</taxon>
    </lineage>
</organism>
<feature type="compositionally biased region" description="Basic and acidic residues" evidence="1">
    <location>
        <begin position="31"/>
        <end position="40"/>
    </location>
</feature>
<dbReference type="AlphaFoldDB" id="A0AAV0BHI4"/>
<protein>
    <submittedName>
        <fullName evidence="3">Expressed protein</fullName>
    </submittedName>
</protein>
<keyword evidence="4" id="KW-1185">Reference proteome</keyword>
<feature type="region of interest" description="Disordered" evidence="1">
    <location>
        <begin position="236"/>
        <end position="274"/>
    </location>
</feature>
<feature type="transmembrane region" description="Helical" evidence="2">
    <location>
        <begin position="113"/>
        <end position="133"/>
    </location>
</feature>
<keyword evidence="2" id="KW-0812">Transmembrane</keyword>
<comment type="caution">
    <text evidence="3">The sequence shown here is derived from an EMBL/GenBank/DDBJ whole genome shotgun (WGS) entry which is preliminary data.</text>
</comment>
<feature type="region of interest" description="Disordered" evidence="1">
    <location>
        <begin position="186"/>
        <end position="213"/>
    </location>
</feature>
<accession>A0AAV0BHI4</accession>
<evidence type="ECO:0000256" key="1">
    <source>
        <dbReference type="SAM" id="MobiDB-lite"/>
    </source>
</evidence>
<gene>
    <name evidence="3" type="ORF">PPACK8108_LOCUS20599</name>
</gene>
<proteinExistence type="predicted"/>
<feature type="compositionally biased region" description="Low complexity" evidence="1">
    <location>
        <begin position="73"/>
        <end position="82"/>
    </location>
</feature>
<dbReference type="Proteomes" id="UP001153365">
    <property type="component" value="Unassembled WGS sequence"/>
</dbReference>
<feature type="compositionally biased region" description="Basic and acidic residues" evidence="1">
    <location>
        <begin position="265"/>
        <end position="274"/>
    </location>
</feature>
<sequence>MSGMGQIRISSYDMYQSKNVHRLVVMDESTRLRTETEGKLGSKAQASRPIRPSSGHLMARLMMMMTPGNENLSSSSSSSSPSAGSGDTPVVEQNYGGTKDHDLSFIDGYGQPLQLFTFILFLVVLPLLSIQNFKQVNQNKRRRKKLSIYNADYEPHWSIVEAVQKPLKTRKHFRISHVGNYRVGVDGQEGDLSEEDIESTSDSSSSSSKTETTRMIEGIEYRLVFGKRERGEEGEFLGRSALKGSRASQASSTSNDNLSTSSNIKNDKLSIRFK</sequence>
<dbReference type="EMBL" id="CALTRL010005764">
    <property type="protein sequence ID" value="CAH7686004.1"/>
    <property type="molecule type" value="Genomic_DNA"/>
</dbReference>
<keyword evidence="2" id="KW-0472">Membrane</keyword>